<keyword evidence="1" id="KW-0805">Transcription regulation</keyword>
<dbReference type="InterPro" id="IPR011711">
    <property type="entry name" value="GntR_C"/>
</dbReference>
<evidence type="ECO:0000313" key="6">
    <source>
        <dbReference type="Proteomes" id="UP000721844"/>
    </source>
</evidence>
<evidence type="ECO:0000256" key="3">
    <source>
        <dbReference type="ARBA" id="ARBA00023163"/>
    </source>
</evidence>
<organism evidence="5 6">
    <name type="scientific">Acidisoma cellulosilyticum</name>
    <dbReference type="NCBI Taxonomy" id="2802395"/>
    <lineage>
        <taxon>Bacteria</taxon>
        <taxon>Pseudomonadati</taxon>
        <taxon>Pseudomonadota</taxon>
        <taxon>Alphaproteobacteria</taxon>
        <taxon>Acetobacterales</taxon>
        <taxon>Acidocellaceae</taxon>
        <taxon>Acidisoma</taxon>
    </lineage>
</organism>
<reference evidence="5 6" key="1">
    <citation type="journal article" date="2021" name="Microorganisms">
        <title>Acidisoma silvae sp. nov. and Acidisomacellulosilytica sp. nov., Two Acidophilic Bacteria Isolated from Decaying Wood, Hydrolyzing Cellulose and Producing Poly-3-hydroxybutyrate.</title>
        <authorList>
            <person name="Mieszkin S."/>
            <person name="Pouder E."/>
            <person name="Uroz S."/>
            <person name="Simon-Colin C."/>
            <person name="Alain K."/>
        </authorList>
    </citation>
    <scope>NUCLEOTIDE SEQUENCE [LARGE SCALE GENOMIC DNA]</scope>
    <source>
        <strain evidence="5 6">HW T5.17</strain>
    </source>
</reference>
<dbReference type="InterPro" id="IPR008920">
    <property type="entry name" value="TF_FadR/GntR_C"/>
</dbReference>
<keyword evidence="6" id="KW-1185">Reference proteome</keyword>
<evidence type="ECO:0000256" key="1">
    <source>
        <dbReference type="ARBA" id="ARBA00023015"/>
    </source>
</evidence>
<dbReference type="Gene3D" id="1.10.10.10">
    <property type="entry name" value="Winged helix-like DNA-binding domain superfamily/Winged helix DNA-binding domain"/>
    <property type="match status" value="1"/>
</dbReference>
<protein>
    <submittedName>
        <fullName evidence="5">GntR family transcriptional regulator</fullName>
    </submittedName>
</protein>
<accession>A0A964E555</accession>
<dbReference type="GO" id="GO:0003677">
    <property type="term" value="F:DNA binding"/>
    <property type="evidence" value="ECO:0007669"/>
    <property type="project" value="UniProtKB-KW"/>
</dbReference>
<dbReference type="InterPro" id="IPR000524">
    <property type="entry name" value="Tscrpt_reg_HTH_GntR"/>
</dbReference>
<dbReference type="Pfam" id="PF00392">
    <property type="entry name" value="GntR"/>
    <property type="match status" value="1"/>
</dbReference>
<dbReference type="EMBL" id="JAESVA010000006">
    <property type="protein sequence ID" value="MCB8882149.1"/>
    <property type="molecule type" value="Genomic_DNA"/>
</dbReference>
<dbReference type="SMART" id="SM00345">
    <property type="entry name" value="HTH_GNTR"/>
    <property type="match status" value="1"/>
</dbReference>
<dbReference type="SUPFAM" id="SSF48008">
    <property type="entry name" value="GntR ligand-binding domain-like"/>
    <property type="match status" value="1"/>
</dbReference>
<dbReference type="GO" id="GO:0003700">
    <property type="term" value="F:DNA-binding transcription factor activity"/>
    <property type="evidence" value="ECO:0007669"/>
    <property type="project" value="InterPro"/>
</dbReference>
<dbReference type="PROSITE" id="PS50949">
    <property type="entry name" value="HTH_GNTR"/>
    <property type="match status" value="1"/>
</dbReference>
<dbReference type="InterPro" id="IPR036390">
    <property type="entry name" value="WH_DNA-bd_sf"/>
</dbReference>
<gene>
    <name evidence="5" type="ORF">ACELLULO517_18025</name>
</gene>
<evidence type="ECO:0000256" key="2">
    <source>
        <dbReference type="ARBA" id="ARBA00023125"/>
    </source>
</evidence>
<dbReference type="RefSeq" id="WP_227308815.1">
    <property type="nucleotide sequence ID" value="NZ_JAESVA010000006.1"/>
</dbReference>
<comment type="caution">
    <text evidence="5">The sequence shown here is derived from an EMBL/GenBank/DDBJ whole genome shotgun (WGS) entry which is preliminary data.</text>
</comment>
<dbReference type="AlphaFoldDB" id="A0A964E555"/>
<dbReference type="PANTHER" id="PTHR43537">
    <property type="entry name" value="TRANSCRIPTIONAL REGULATOR, GNTR FAMILY"/>
    <property type="match status" value="1"/>
</dbReference>
<keyword evidence="2" id="KW-0238">DNA-binding</keyword>
<sequence length="231" mass="25821">MLGAPPEDPPIARHSLADQAMLRLRQDIVQGRLAPDEVLTEQSLSARLGVGRGTVRTALFSLEADELVVRAPYSNWRVAPLNEQVIWEIYTLREALEGLAARVLADRLTENGLIRLQRALAGLVAVEDASADARVAADLHLHRDIVELTRHSHLIRRYAALSAKIEWLYRWSERHWPKRRPMADSHIHLIQALTGGDGDAAEAAVRLHISISLREDLDGFRELQAQSVDPV</sequence>
<dbReference type="SMART" id="SM00895">
    <property type="entry name" value="FCD"/>
    <property type="match status" value="1"/>
</dbReference>
<dbReference type="Gene3D" id="1.20.120.530">
    <property type="entry name" value="GntR ligand-binding domain-like"/>
    <property type="match status" value="1"/>
</dbReference>
<dbReference type="PANTHER" id="PTHR43537:SF24">
    <property type="entry name" value="GLUCONATE OPERON TRANSCRIPTIONAL REPRESSOR"/>
    <property type="match status" value="1"/>
</dbReference>
<evidence type="ECO:0000313" key="5">
    <source>
        <dbReference type="EMBL" id="MCB8882149.1"/>
    </source>
</evidence>
<name>A0A964E555_9PROT</name>
<keyword evidence="3" id="KW-0804">Transcription</keyword>
<dbReference type="Pfam" id="PF07729">
    <property type="entry name" value="FCD"/>
    <property type="match status" value="1"/>
</dbReference>
<feature type="domain" description="HTH gntR-type" evidence="4">
    <location>
        <begin position="14"/>
        <end position="81"/>
    </location>
</feature>
<dbReference type="Proteomes" id="UP000721844">
    <property type="component" value="Unassembled WGS sequence"/>
</dbReference>
<evidence type="ECO:0000259" key="4">
    <source>
        <dbReference type="PROSITE" id="PS50949"/>
    </source>
</evidence>
<dbReference type="SUPFAM" id="SSF46785">
    <property type="entry name" value="Winged helix' DNA-binding domain"/>
    <property type="match status" value="1"/>
</dbReference>
<dbReference type="InterPro" id="IPR036388">
    <property type="entry name" value="WH-like_DNA-bd_sf"/>
</dbReference>
<proteinExistence type="predicted"/>